<evidence type="ECO:0000259" key="2">
    <source>
        <dbReference type="PROSITE" id="PS51379"/>
    </source>
</evidence>
<dbReference type="InterPro" id="IPR051457">
    <property type="entry name" value="2-oxoacid:Fd_oxidoreductase"/>
</dbReference>
<dbReference type="CDD" id="cd07034">
    <property type="entry name" value="TPP_PYR_PFOR_IOR-alpha_like"/>
    <property type="match status" value="1"/>
</dbReference>
<dbReference type="GO" id="GO:0016903">
    <property type="term" value="F:oxidoreductase activity, acting on the aldehyde or oxo group of donors"/>
    <property type="evidence" value="ECO:0007669"/>
    <property type="project" value="InterPro"/>
</dbReference>
<dbReference type="Pfam" id="PF20169">
    <property type="entry name" value="DUF6537"/>
    <property type="match status" value="1"/>
</dbReference>
<dbReference type="InterPro" id="IPR002880">
    <property type="entry name" value="Pyrv_Fd/Flavodoxin_OxRdtase_N"/>
</dbReference>
<dbReference type="CDD" id="cd02008">
    <property type="entry name" value="TPP_IOR_alpha"/>
    <property type="match status" value="1"/>
</dbReference>
<dbReference type="OrthoDB" id="9803617at2"/>
<keyword evidence="4" id="KW-1185">Reference proteome</keyword>
<dbReference type="STRING" id="573065.Astex_2036"/>
<dbReference type="SUPFAM" id="SSF53323">
    <property type="entry name" value="Pyruvate-ferredoxin oxidoreductase, PFOR, domain III"/>
    <property type="match status" value="1"/>
</dbReference>
<dbReference type="InterPro" id="IPR029061">
    <property type="entry name" value="THDP-binding"/>
</dbReference>
<accession>E8RLF4</accession>
<evidence type="ECO:0000313" key="4">
    <source>
        <dbReference type="Proteomes" id="UP000001492"/>
    </source>
</evidence>
<dbReference type="NCBIfam" id="NF009588">
    <property type="entry name" value="PRK13029.1"/>
    <property type="match status" value="1"/>
</dbReference>
<dbReference type="InterPro" id="IPR017896">
    <property type="entry name" value="4Fe4S_Fe-S-bd"/>
</dbReference>
<sequence length="1144" mass="123193">MPKVTAEVSLSDKYVLEEGRAFMSGVQALVRLPLMIARRDRRAGLSTAGFISGYRGSPLGNYDQQLQQAKSLLDPLNIVVQPAINEDLGATAVWGTQHVPLFEGARYDGVFGIWYGKGPGVDRSGDVLKHANMAGTTPLGGVLAVVGDDHACKSSTLPNQSELAFIDAEIPVLSPATIAEVLEYGVKGLALSRFYGGWVALKTISDLMDASAAVDLSDRFDTRNPVIDLPADGLHIRAKDTPAEKEARHRHYRLPAASAFARLNGFDTVVWPHERPRIGIATAGKAFTQVMEALELLGINEAEARDIGLSVWKVGMVWPLDAQGARAFAAGLEKLLVVEERREVIEPQLRSALYALPDGRRPLILGKRGLSGEPLISDVLELDTLQVALALYDLLPEAARNAQRHERAEGFRARLTTKDALKPDHIRAPFFCAGCPHNGSTVVPEGSRGLAGIGCHYMATFMPRRTEICTHMGGEGVTWMGQAPFTDEGHVFTNLGDGTYFHSGLLAIRQAIAAGVNITYKILYNDVVAMTGGQSVDGQLTPVKVAQQVRAEGVERIALVSNDPERWEGEMPSGTTYAHRDDLEAVQMDLRTHKGVSVLIYDQACATELRRRRKRGTAPKPAARIFINPAVCEGCGDCQAKSNCVAINPLETELGRKREIDQSACNIDTSCVKGFCPSFVAVEGAALKKAAAPDITSLIADLPELTPPPPTARPVNILLAGIGGLGVTSLSAMLGMAAHIDGFEVSVADQTGLAQRGGGVDAHVRIVAQGQRLPAPRISAGEADVLLAADMVQATGKTALPLVSPERTLSFVNSALTSTAAFTLNRDIVFDKGGLMGRLRKASKRCEPLDAGGVARRLLGDAVYGHMILLGAAWQAGAVPLSRQAIERAIDLNGAEKANNHKAFALGRALYLGRIAPPKAEAPFDVEAFITRRIADLSAYQDAAYAAQYAAAVEQARKAGSPAFLEAVARNAYKLMAYKDEYEVARLYSDPAFRQRLESQFDNTGKIAVYLAPPLLARKDPVTGEPRKMKFGGWVFSAFGVLKGLKGLRGSLFDPFGHTEERRMERRLRDDYLRLIPELVAKLSPHTLELVVALARLPEDIRGFGHVKAASVEAAQTRKAALLTQIDAVKTVSTPLSQKEPAHV</sequence>
<name>E8RLF4_ASTEC</name>
<dbReference type="PROSITE" id="PS51379">
    <property type="entry name" value="4FE4S_FER_2"/>
    <property type="match status" value="1"/>
</dbReference>
<dbReference type="InterPro" id="IPR046667">
    <property type="entry name" value="DUF6537"/>
</dbReference>
<dbReference type="eggNOG" id="COG4231">
    <property type="taxonomic scope" value="Bacteria"/>
</dbReference>
<evidence type="ECO:0000256" key="1">
    <source>
        <dbReference type="ARBA" id="ARBA00023002"/>
    </source>
</evidence>
<dbReference type="NCBIfam" id="NF009589">
    <property type="entry name" value="PRK13030.1"/>
    <property type="match status" value="1"/>
</dbReference>
<proteinExistence type="predicted"/>
<dbReference type="Gene3D" id="3.40.920.10">
    <property type="entry name" value="Pyruvate-ferredoxin oxidoreductase, PFOR, domain III"/>
    <property type="match status" value="1"/>
</dbReference>
<organism evidence="3 4">
    <name type="scientific">Asticcacaulis excentricus (strain ATCC 15261 / DSM 4724 / KCTC 12464 / NCIMB 9791 / VKM B-1370 / CB 48)</name>
    <dbReference type="NCBI Taxonomy" id="573065"/>
    <lineage>
        <taxon>Bacteria</taxon>
        <taxon>Pseudomonadati</taxon>
        <taxon>Pseudomonadota</taxon>
        <taxon>Alphaproteobacteria</taxon>
        <taxon>Caulobacterales</taxon>
        <taxon>Caulobacteraceae</taxon>
        <taxon>Asticcacaulis</taxon>
    </lineage>
</organism>
<reference evidence="4" key="1">
    <citation type="submission" date="2010-12" db="EMBL/GenBank/DDBJ databases">
        <title>Complete sequence of chromosome 1 of Asticcacaulis excentricus CB 48.</title>
        <authorList>
            <consortium name="US DOE Joint Genome Institute"/>
            <person name="Lucas S."/>
            <person name="Copeland A."/>
            <person name="Lapidus A."/>
            <person name="Cheng J.-F."/>
            <person name="Bruce D."/>
            <person name="Goodwin L."/>
            <person name="Pitluck S."/>
            <person name="Teshima H."/>
            <person name="Davenport K."/>
            <person name="Detter J.C."/>
            <person name="Han C."/>
            <person name="Tapia R."/>
            <person name="Land M."/>
            <person name="Hauser L."/>
            <person name="Jeffries C."/>
            <person name="Kyrpides N."/>
            <person name="Ivanova N."/>
            <person name="Ovchinnikova G."/>
            <person name="Brun Y.V."/>
            <person name="Woyke T."/>
        </authorList>
    </citation>
    <scope>NUCLEOTIDE SEQUENCE [LARGE SCALE GENOMIC DNA]</scope>
    <source>
        <strain evidence="4">ATCC 15261 / DSM 4724 / KCTC 12464 / NCIMB 9791 / VKM B-1370 / CB 48</strain>
    </source>
</reference>
<evidence type="ECO:0000313" key="3">
    <source>
        <dbReference type="EMBL" id="ADU13698.1"/>
    </source>
</evidence>
<dbReference type="EMBL" id="CP002395">
    <property type="protein sequence ID" value="ADU13698.1"/>
    <property type="molecule type" value="Genomic_DNA"/>
</dbReference>
<protein>
    <submittedName>
        <fullName evidence="3">Pyruvate/ketoisovalerate oxidoreductase, catalytic domain protein</fullName>
    </submittedName>
</protein>
<keyword evidence="3" id="KW-0670">Pyruvate</keyword>
<dbReference type="SUPFAM" id="SSF52518">
    <property type="entry name" value="Thiamin diphosphate-binding fold (THDP-binding)"/>
    <property type="match status" value="2"/>
</dbReference>
<dbReference type="eggNOG" id="COG1014">
    <property type="taxonomic scope" value="Bacteria"/>
</dbReference>
<dbReference type="PANTHER" id="PTHR48084:SF3">
    <property type="entry name" value="SUBUNIT OF PYRUVATE:FLAVODOXIN OXIDOREDUCTASE"/>
    <property type="match status" value="1"/>
</dbReference>
<dbReference type="KEGG" id="aex:Astex_2036"/>
<dbReference type="RefSeq" id="WP_013479526.1">
    <property type="nucleotide sequence ID" value="NC_014816.1"/>
</dbReference>
<dbReference type="Gene3D" id="3.40.50.970">
    <property type="match status" value="1"/>
</dbReference>
<dbReference type="InterPro" id="IPR009014">
    <property type="entry name" value="Transketo_C/PFOR_II"/>
</dbReference>
<dbReference type="InterPro" id="IPR002869">
    <property type="entry name" value="Pyrv_flavodox_OxRed_cen"/>
</dbReference>
<dbReference type="Proteomes" id="UP000001492">
    <property type="component" value="Chromosome 1"/>
</dbReference>
<feature type="domain" description="4Fe-4S ferredoxin-type" evidence="2">
    <location>
        <begin position="623"/>
        <end position="655"/>
    </location>
</feature>
<dbReference type="SUPFAM" id="SSF52922">
    <property type="entry name" value="TK C-terminal domain-like"/>
    <property type="match status" value="1"/>
</dbReference>
<dbReference type="Pfam" id="PF01558">
    <property type="entry name" value="POR"/>
    <property type="match status" value="1"/>
</dbReference>
<dbReference type="HOGENOM" id="CLU_009166_1_0_5"/>
<dbReference type="PANTHER" id="PTHR48084">
    <property type="entry name" value="2-OXOGLUTARATE OXIDOREDUCTASE SUBUNIT KORB-RELATED"/>
    <property type="match status" value="1"/>
</dbReference>
<dbReference type="InterPro" id="IPR019752">
    <property type="entry name" value="Pyrv/ketoisovalerate_OxRed_cat"/>
</dbReference>
<dbReference type="AlphaFoldDB" id="E8RLF4"/>
<keyword evidence="1" id="KW-0560">Oxidoreductase</keyword>
<gene>
    <name evidence="3" type="ordered locus">Astex_2036</name>
</gene>